<protein>
    <submittedName>
        <fullName evidence="1">Uncharacterized protein</fullName>
    </submittedName>
</protein>
<dbReference type="EMBL" id="BKAJ01000136">
    <property type="protein sequence ID" value="GEP59674.1"/>
    <property type="molecule type" value="Genomic_DNA"/>
</dbReference>
<dbReference type="OrthoDB" id="7926124at2"/>
<proteinExistence type="predicted"/>
<comment type="caution">
    <text evidence="1">The sequence shown here is derived from an EMBL/GenBank/DDBJ whole genome shotgun (WGS) entry which is preliminary data.</text>
</comment>
<accession>A0A512NL59</accession>
<evidence type="ECO:0000313" key="2">
    <source>
        <dbReference type="Proteomes" id="UP000321058"/>
    </source>
</evidence>
<reference evidence="1 2" key="1">
    <citation type="submission" date="2019-07" db="EMBL/GenBank/DDBJ databases">
        <title>Whole genome shotgun sequence of Reyranella soli NBRC 108950.</title>
        <authorList>
            <person name="Hosoyama A."/>
            <person name="Uohara A."/>
            <person name="Ohji S."/>
            <person name="Ichikawa N."/>
        </authorList>
    </citation>
    <scope>NUCLEOTIDE SEQUENCE [LARGE SCALE GENOMIC DNA]</scope>
    <source>
        <strain evidence="1 2">NBRC 108950</strain>
    </source>
</reference>
<dbReference type="AlphaFoldDB" id="A0A512NL59"/>
<evidence type="ECO:0000313" key="1">
    <source>
        <dbReference type="EMBL" id="GEP59674.1"/>
    </source>
</evidence>
<keyword evidence="2" id="KW-1185">Reference proteome</keyword>
<name>A0A512NL59_9HYPH</name>
<dbReference type="Gene3D" id="3.40.1000.10">
    <property type="entry name" value="Mog1/PsbP, alpha/beta/alpha sandwich"/>
    <property type="match status" value="1"/>
</dbReference>
<gene>
    <name evidence="1" type="ORF">RSO01_68400</name>
</gene>
<sequence length="323" mass="33673">MSKNRALTFKQFGGVLLLLIGVLGLAPARAQAPAVQQVPGTTVSMTPPAGFALATEFAGFKDGNGAASILVVELPAEAYPQLSALFGDLEMARTSFATKGISVTALKRIDAPSGPVLFLSGTQTVGTLHLNKWLALLKGEKTVMITFQATEASALTEAAAQKAVESATLGSAPSLPEKVSKLPFKIEATPPFRIVDTIGGSAVMLMAGDKDVDPEGKQPMVVVAADLSGKAMSADLAQTARALVVQTEGLKGATIETEKTVRFAGHDGVVLSGKTQDGRHFSQFAAVGPQQRFIRMIAFVPADRVDETQAAIEAIARSIAFKP</sequence>
<dbReference type="Proteomes" id="UP000321058">
    <property type="component" value="Unassembled WGS sequence"/>
</dbReference>
<organism evidence="1 2">
    <name type="scientific">Reyranella soli</name>
    <dbReference type="NCBI Taxonomy" id="1230389"/>
    <lineage>
        <taxon>Bacteria</taxon>
        <taxon>Pseudomonadati</taxon>
        <taxon>Pseudomonadota</taxon>
        <taxon>Alphaproteobacteria</taxon>
        <taxon>Hyphomicrobiales</taxon>
        <taxon>Reyranellaceae</taxon>
        <taxon>Reyranella</taxon>
    </lineage>
</organism>
<dbReference type="RefSeq" id="WP_147155045.1">
    <property type="nucleotide sequence ID" value="NZ_BKAJ01000136.1"/>
</dbReference>